<reference evidence="12" key="1">
    <citation type="journal article" date="2015" name="MBio">
        <title>Genome-Resolved Metagenomic Analysis Reveals Roles for Candidate Phyla and Other Microbial Community Members in Biogeochemical Transformations in Oil Reservoirs.</title>
        <authorList>
            <person name="Hu P."/>
            <person name="Tom L."/>
            <person name="Singh A."/>
            <person name="Thomas B.C."/>
            <person name="Baker B.J."/>
            <person name="Piceno Y.M."/>
            <person name="Andersen G.L."/>
            <person name="Banfield J.F."/>
        </authorList>
    </citation>
    <scope>NUCLEOTIDE SEQUENCE [LARGE SCALE GENOMIC DNA]</scope>
</reference>
<keyword evidence="5 11" id="KW-0347">Helicase</keyword>
<evidence type="ECO:0000259" key="10">
    <source>
        <dbReference type="Pfam" id="PF12705"/>
    </source>
</evidence>
<protein>
    <submittedName>
        <fullName evidence="11">ATP-dependent helicase/nuclease subunit A</fullName>
    </submittedName>
</protein>
<evidence type="ECO:0000256" key="4">
    <source>
        <dbReference type="ARBA" id="ARBA00022801"/>
    </source>
</evidence>
<dbReference type="AlphaFoldDB" id="A0A101HR16"/>
<keyword evidence="1" id="KW-0540">Nuclease</keyword>
<evidence type="ECO:0000256" key="7">
    <source>
        <dbReference type="ARBA" id="ARBA00022840"/>
    </source>
</evidence>
<dbReference type="GO" id="GO:0004386">
    <property type="term" value="F:helicase activity"/>
    <property type="evidence" value="ECO:0007669"/>
    <property type="project" value="UniProtKB-KW"/>
</dbReference>
<feature type="non-terminal residue" evidence="11">
    <location>
        <position position="1"/>
    </location>
</feature>
<sequence>FPVVFVAGLGKKFNFKDLSQPVLFHKDLGAGPELVDYASRVTYPTAAKLALKHRLKMEVLAEEMRILYVAMTRAREKLILVGSARNLPACAGRWCGAAETSGQALPDGILAGATSFLDWLGPALVRHRDGAEIRKLGLVEPALPGTATDRRSAWKIFINRVPAGSSGAVEQSAAERFSLVRRMEPAGPAGEFYAIVKSRLEWSYPFAAATVRAAKVSVTEIKRKFEVLSQEEAAILSFQTAMVSRPDFLQRERGLTAAEKGTVLHLVMQNLNLKQKLDVPGIREQIAGMVESDLLTPEQALSLSVEAIAAFFDGNLGRRVLAAREVLRELPFTMAVPAEEIYPDSGESGAETVIVQGVLDCLVDEGDGYLLLDYKTGKIKPELIDMEAAKYRTQLNLYAGAVESILGKVKEKWLHFFEPGLSKKF</sequence>
<dbReference type="InterPro" id="IPR027417">
    <property type="entry name" value="P-loop_NTPase"/>
</dbReference>
<accession>A0A101HR16</accession>
<evidence type="ECO:0000256" key="2">
    <source>
        <dbReference type="ARBA" id="ARBA00022741"/>
    </source>
</evidence>
<evidence type="ECO:0000256" key="3">
    <source>
        <dbReference type="ARBA" id="ARBA00022763"/>
    </source>
</evidence>
<organism evidence="11 12">
    <name type="scientific">Pelotomaculum thermopropionicum</name>
    <dbReference type="NCBI Taxonomy" id="110500"/>
    <lineage>
        <taxon>Bacteria</taxon>
        <taxon>Bacillati</taxon>
        <taxon>Bacillota</taxon>
        <taxon>Clostridia</taxon>
        <taxon>Eubacteriales</taxon>
        <taxon>Desulfotomaculaceae</taxon>
        <taxon>Pelotomaculum</taxon>
    </lineage>
</organism>
<keyword evidence="2" id="KW-0547">Nucleotide-binding</keyword>
<dbReference type="InterPro" id="IPR011604">
    <property type="entry name" value="PDDEXK-like_dom_sf"/>
</dbReference>
<keyword evidence="7" id="KW-0067">ATP-binding</keyword>
<evidence type="ECO:0000256" key="8">
    <source>
        <dbReference type="ARBA" id="ARBA00023125"/>
    </source>
</evidence>
<dbReference type="InterPro" id="IPR038726">
    <property type="entry name" value="PDDEXK_AddAB-type"/>
</dbReference>
<proteinExistence type="predicted"/>
<keyword evidence="9" id="KW-0234">DNA repair</keyword>
<keyword evidence="3" id="KW-0227">DNA damage</keyword>
<keyword evidence="4" id="KW-0378">Hydrolase</keyword>
<dbReference type="InterPro" id="IPR011335">
    <property type="entry name" value="Restrct_endonuc-II-like"/>
</dbReference>
<gene>
    <name evidence="11" type="ORF">XD97_0636</name>
</gene>
<evidence type="ECO:0000313" key="12">
    <source>
        <dbReference type="Proteomes" id="UP000054705"/>
    </source>
</evidence>
<evidence type="ECO:0000256" key="1">
    <source>
        <dbReference type="ARBA" id="ARBA00022722"/>
    </source>
</evidence>
<evidence type="ECO:0000256" key="5">
    <source>
        <dbReference type="ARBA" id="ARBA00022806"/>
    </source>
</evidence>
<dbReference type="SUPFAM" id="SSF52980">
    <property type="entry name" value="Restriction endonuclease-like"/>
    <property type="match status" value="1"/>
</dbReference>
<keyword evidence="6" id="KW-0269">Exonuclease</keyword>
<dbReference type="Gene3D" id="3.90.320.10">
    <property type="match status" value="1"/>
</dbReference>
<dbReference type="PATRIC" id="fig|110500.4.peg.91"/>
<dbReference type="GO" id="GO:0004527">
    <property type="term" value="F:exonuclease activity"/>
    <property type="evidence" value="ECO:0007669"/>
    <property type="project" value="UniProtKB-KW"/>
</dbReference>
<keyword evidence="8" id="KW-0238">DNA-binding</keyword>
<evidence type="ECO:0000313" key="11">
    <source>
        <dbReference type="EMBL" id="KUK81485.1"/>
    </source>
</evidence>
<dbReference type="GO" id="GO:0006281">
    <property type="term" value="P:DNA repair"/>
    <property type="evidence" value="ECO:0007669"/>
    <property type="project" value="UniProtKB-KW"/>
</dbReference>
<dbReference type="Proteomes" id="UP000054705">
    <property type="component" value="Unassembled WGS sequence"/>
</dbReference>
<dbReference type="EMBL" id="LGGS01000148">
    <property type="protein sequence ID" value="KUK81485.1"/>
    <property type="molecule type" value="Genomic_DNA"/>
</dbReference>
<feature type="domain" description="PD-(D/E)XK endonuclease-like" evidence="10">
    <location>
        <begin position="252"/>
        <end position="405"/>
    </location>
</feature>
<dbReference type="SUPFAM" id="SSF52540">
    <property type="entry name" value="P-loop containing nucleoside triphosphate hydrolases"/>
    <property type="match status" value="1"/>
</dbReference>
<dbReference type="GO" id="GO:0005524">
    <property type="term" value="F:ATP binding"/>
    <property type="evidence" value="ECO:0007669"/>
    <property type="project" value="UniProtKB-KW"/>
</dbReference>
<dbReference type="Gene3D" id="3.40.50.300">
    <property type="entry name" value="P-loop containing nucleotide triphosphate hydrolases"/>
    <property type="match status" value="1"/>
</dbReference>
<comment type="caution">
    <text evidence="11">The sequence shown here is derived from an EMBL/GenBank/DDBJ whole genome shotgun (WGS) entry which is preliminary data.</text>
</comment>
<evidence type="ECO:0000256" key="9">
    <source>
        <dbReference type="ARBA" id="ARBA00023204"/>
    </source>
</evidence>
<name>A0A101HR16_9FIRM</name>
<dbReference type="Pfam" id="PF12705">
    <property type="entry name" value="PDDEXK_1"/>
    <property type="match status" value="1"/>
</dbReference>
<evidence type="ECO:0000256" key="6">
    <source>
        <dbReference type="ARBA" id="ARBA00022839"/>
    </source>
</evidence>
<dbReference type="GO" id="GO:0003677">
    <property type="term" value="F:DNA binding"/>
    <property type="evidence" value="ECO:0007669"/>
    <property type="project" value="UniProtKB-KW"/>
</dbReference>